<dbReference type="RefSeq" id="WP_248655074.1">
    <property type="nucleotide sequence ID" value="NZ_CP096658.1"/>
</dbReference>
<sequence length="98" mass="11315">MEYYDIRMEWEGPVYAFFGVALQLLAWQKYADGRPDECLLALLAGTVFLLVGVGYLTEFTSFVVAAAVVLLVPASYFSLKVHLKNSNPKWWRWYERQS</sequence>
<dbReference type="KEGG" id="haxz:M0R88_00840"/>
<accession>A0A8U0IKB2</accession>
<reference evidence="2" key="1">
    <citation type="submission" date="2022-04" db="EMBL/GenBank/DDBJ databases">
        <title>Diverse halophilic archaea isolated from saline environments.</title>
        <authorList>
            <person name="Cui H.-L."/>
        </authorList>
    </citation>
    <scope>NUCLEOTIDE SEQUENCE</scope>
    <source>
        <strain evidence="2">XZYJT40</strain>
    </source>
</reference>
<protein>
    <submittedName>
        <fullName evidence="2">Uncharacterized protein</fullName>
    </submittedName>
</protein>
<proteinExistence type="predicted"/>
<keyword evidence="1" id="KW-0812">Transmembrane</keyword>
<evidence type="ECO:0000313" key="2">
    <source>
        <dbReference type="EMBL" id="UPW00664.1"/>
    </source>
</evidence>
<keyword evidence="1" id="KW-1133">Transmembrane helix</keyword>
<dbReference type="GeneID" id="72188357"/>
<evidence type="ECO:0000256" key="1">
    <source>
        <dbReference type="SAM" id="Phobius"/>
    </source>
</evidence>
<dbReference type="AlphaFoldDB" id="A0A8U0IKB2"/>
<feature type="transmembrane region" description="Helical" evidence="1">
    <location>
        <begin position="38"/>
        <end position="56"/>
    </location>
</feature>
<organism evidence="2 3">
    <name type="scientific">Halorussus gelatinilyticus</name>
    <dbReference type="NCBI Taxonomy" id="2937524"/>
    <lineage>
        <taxon>Archaea</taxon>
        <taxon>Methanobacteriati</taxon>
        <taxon>Methanobacteriota</taxon>
        <taxon>Stenosarchaea group</taxon>
        <taxon>Halobacteria</taxon>
        <taxon>Halobacteriales</taxon>
        <taxon>Haladaptataceae</taxon>
        <taxon>Halorussus</taxon>
    </lineage>
</organism>
<gene>
    <name evidence="2" type="ORF">M0R88_00840</name>
</gene>
<evidence type="ECO:0000313" key="3">
    <source>
        <dbReference type="Proteomes" id="UP000830434"/>
    </source>
</evidence>
<keyword evidence="1" id="KW-0472">Membrane</keyword>
<feature type="transmembrane region" description="Helical" evidence="1">
    <location>
        <begin position="62"/>
        <end position="79"/>
    </location>
</feature>
<name>A0A8U0IKB2_9EURY</name>
<dbReference type="EMBL" id="CP096658">
    <property type="protein sequence ID" value="UPW00664.1"/>
    <property type="molecule type" value="Genomic_DNA"/>
</dbReference>
<dbReference type="Proteomes" id="UP000830434">
    <property type="component" value="Chromosome"/>
</dbReference>
<keyword evidence="3" id="KW-1185">Reference proteome</keyword>